<dbReference type="Pfam" id="PF13302">
    <property type="entry name" value="Acetyltransf_3"/>
    <property type="match status" value="1"/>
</dbReference>
<dbReference type="AlphaFoldDB" id="A0A510HFN8"/>
<evidence type="ECO:0000259" key="1">
    <source>
        <dbReference type="PROSITE" id="PS51186"/>
    </source>
</evidence>
<organism evidence="2 3">
    <name type="scientific">Rubrobacter xylanophilus</name>
    <dbReference type="NCBI Taxonomy" id="49319"/>
    <lineage>
        <taxon>Bacteria</taxon>
        <taxon>Bacillati</taxon>
        <taxon>Actinomycetota</taxon>
        <taxon>Rubrobacteria</taxon>
        <taxon>Rubrobacterales</taxon>
        <taxon>Rubrobacteraceae</taxon>
        <taxon>Rubrobacter</taxon>
    </lineage>
</organism>
<dbReference type="EMBL" id="AP019791">
    <property type="protein sequence ID" value="BBL78770.1"/>
    <property type="molecule type" value="Genomic_DNA"/>
</dbReference>
<feature type="domain" description="N-acetyltransferase" evidence="1">
    <location>
        <begin position="15"/>
        <end position="179"/>
    </location>
</feature>
<proteinExistence type="predicted"/>
<dbReference type="PANTHER" id="PTHR43441">
    <property type="entry name" value="RIBOSOMAL-PROTEIN-SERINE ACETYLTRANSFERASE"/>
    <property type="match status" value="1"/>
</dbReference>
<keyword evidence="3" id="KW-1185">Reference proteome</keyword>
<sequence>MRLGGAGRRLSEENVELRRHQRRNYALYGRWYADPEIWHLTSWSPSPPAPDSVRRLFEERENSRTEESFAIHPRGDPEPIGVISLINISHSNASADLSVIVAPRSMRHRGYGSAAIRALLRYAFEELGLNRVGLSVFEFNAAAIATYEKLGFREEGRLRRAVRRDGRFYDAILMSILKKEWEARED</sequence>
<dbReference type="InterPro" id="IPR000182">
    <property type="entry name" value="GNAT_dom"/>
</dbReference>
<dbReference type="GO" id="GO:0008999">
    <property type="term" value="F:protein-N-terminal-alanine acetyltransferase activity"/>
    <property type="evidence" value="ECO:0007669"/>
    <property type="project" value="TreeGrafter"/>
</dbReference>
<keyword evidence="2" id="KW-0808">Transferase</keyword>
<dbReference type="PROSITE" id="PS51186">
    <property type="entry name" value="GNAT"/>
    <property type="match status" value="1"/>
</dbReference>
<dbReference type="InterPro" id="IPR016181">
    <property type="entry name" value="Acyl_CoA_acyltransferase"/>
</dbReference>
<dbReference type="RefSeq" id="WP_197735533.1">
    <property type="nucleotide sequence ID" value="NZ_AP019791.1"/>
</dbReference>
<gene>
    <name evidence="2" type="ORF">RxyAA322_06240</name>
</gene>
<dbReference type="Proteomes" id="UP000318065">
    <property type="component" value="Chromosome"/>
</dbReference>
<dbReference type="PANTHER" id="PTHR43441:SF11">
    <property type="entry name" value="RIBOSOMAL-PROTEIN-SERINE ACETYLTRANSFERASE"/>
    <property type="match status" value="1"/>
</dbReference>
<dbReference type="CDD" id="cd04301">
    <property type="entry name" value="NAT_SF"/>
    <property type="match status" value="1"/>
</dbReference>
<protein>
    <submittedName>
        <fullName evidence="2">N-acetyltransferase</fullName>
    </submittedName>
</protein>
<dbReference type="GO" id="GO:0005737">
    <property type="term" value="C:cytoplasm"/>
    <property type="evidence" value="ECO:0007669"/>
    <property type="project" value="TreeGrafter"/>
</dbReference>
<dbReference type="GO" id="GO:1990189">
    <property type="term" value="F:protein N-terminal-serine acetyltransferase activity"/>
    <property type="evidence" value="ECO:0007669"/>
    <property type="project" value="TreeGrafter"/>
</dbReference>
<dbReference type="InterPro" id="IPR051908">
    <property type="entry name" value="Ribosomal_N-acetyltransferase"/>
</dbReference>
<dbReference type="Gene3D" id="3.40.630.30">
    <property type="match status" value="1"/>
</dbReference>
<accession>A0A510HFN8</accession>
<dbReference type="SUPFAM" id="SSF55729">
    <property type="entry name" value="Acyl-CoA N-acyltransferases (Nat)"/>
    <property type="match status" value="1"/>
</dbReference>
<evidence type="ECO:0000313" key="3">
    <source>
        <dbReference type="Proteomes" id="UP000318065"/>
    </source>
</evidence>
<evidence type="ECO:0000313" key="2">
    <source>
        <dbReference type="EMBL" id="BBL78770.1"/>
    </source>
</evidence>
<reference evidence="2" key="1">
    <citation type="journal article" date="2019" name="Microbiol. Resour. Announc.">
        <title>Complete Genome Sequence of Rubrobacter xylanophilus Strain AA3-22, Isolated from Arima Onsen in Japan.</title>
        <authorList>
            <person name="Tomariguchi N."/>
            <person name="Miyazaki K."/>
        </authorList>
    </citation>
    <scope>NUCLEOTIDE SEQUENCE [LARGE SCALE GENOMIC DNA]</scope>
    <source>
        <strain evidence="2">AA3-22</strain>
    </source>
</reference>
<name>A0A510HFN8_9ACTN</name>